<accession>A0A919CI83</accession>
<dbReference type="InterPro" id="IPR001387">
    <property type="entry name" value="Cro/C1-type_HTH"/>
</dbReference>
<dbReference type="Pfam" id="PF13560">
    <property type="entry name" value="HTH_31"/>
    <property type="match status" value="1"/>
</dbReference>
<evidence type="ECO:0000313" key="2">
    <source>
        <dbReference type="EMBL" id="GHD25468.1"/>
    </source>
</evidence>
<dbReference type="SUPFAM" id="SSF47413">
    <property type="entry name" value="lambda repressor-like DNA-binding domains"/>
    <property type="match status" value="1"/>
</dbReference>
<reference evidence="2 3" key="1">
    <citation type="journal article" date="2014" name="Int. J. Syst. Evol. Microbiol.">
        <title>Complete genome sequence of Corynebacterium casei LMG S-19264T (=DSM 44701T), isolated from a smear-ripened cheese.</title>
        <authorList>
            <consortium name="US DOE Joint Genome Institute (JGI-PGF)"/>
            <person name="Walter F."/>
            <person name="Albersmeier A."/>
            <person name="Kalinowski J."/>
            <person name="Ruckert C."/>
        </authorList>
    </citation>
    <scope>NUCLEOTIDE SEQUENCE [LARGE SCALE GENOMIC DNA]</scope>
    <source>
        <strain evidence="2 3">KCTC 19473</strain>
    </source>
</reference>
<sequence>MVGPTLPWFPMAMAKKVPAAENQTLRQFGTELARLRSLSETSQRTVAGHTQISPQLVGAIERGERYPSLEFSQKADELLNGGDLLGSLWRKMQNDAYPHFIGELVDVEPLTRMFRVYEPQLVPGLLQTEGFARAALTGGNPRESRHAVERLVTGRIERQRIWDGPAPPHMVAVLDEVVLTRPTGGASVMSAQISRMLTMMEKRLLKVLVVPTERDGHPGLTGPFTLLSLEDGREISYVEEALAGRMVHDREGIRTLSLQFGDLQEVALSPAESQRLMMKLKEGFDGTHLA</sequence>
<dbReference type="SMART" id="SM00530">
    <property type="entry name" value="HTH_XRE"/>
    <property type="match status" value="1"/>
</dbReference>
<evidence type="ECO:0000313" key="3">
    <source>
        <dbReference type="Proteomes" id="UP000654947"/>
    </source>
</evidence>
<dbReference type="InterPro" id="IPR010982">
    <property type="entry name" value="Lambda_DNA-bd_dom_sf"/>
</dbReference>
<keyword evidence="3" id="KW-1185">Reference proteome</keyword>
<dbReference type="Gene3D" id="1.10.260.40">
    <property type="entry name" value="lambda repressor-like DNA-binding domains"/>
    <property type="match status" value="1"/>
</dbReference>
<feature type="domain" description="HTH cro/C1-type" evidence="1">
    <location>
        <begin position="31"/>
        <end position="86"/>
    </location>
</feature>
<dbReference type="CDD" id="cd00093">
    <property type="entry name" value="HTH_XRE"/>
    <property type="match status" value="1"/>
</dbReference>
<evidence type="ECO:0000259" key="1">
    <source>
        <dbReference type="SMART" id="SM00530"/>
    </source>
</evidence>
<proteinExistence type="predicted"/>
<organism evidence="2 3">
    <name type="scientific">Nocardiopsis kunsanensis</name>
    <dbReference type="NCBI Taxonomy" id="141693"/>
    <lineage>
        <taxon>Bacteria</taxon>
        <taxon>Bacillati</taxon>
        <taxon>Actinomycetota</taxon>
        <taxon>Actinomycetes</taxon>
        <taxon>Streptosporangiales</taxon>
        <taxon>Nocardiopsidaceae</taxon>
        <taxon>Nocardiopsis</taxon>
    </lineage>
</organism>
<dbReference type="Proteomes" id="UP000654947">
    <property type="component" value="Unassembled WGS sequence"/>
</dbReference>
<dbReference type="GO" id="GO:0003677">
    <property type="term" value="F:DNA binding"/>
    <property type="evidence" value="ECO:0007669"/>
    <property type="project" value="InterPro"/>
</dbReference>
<comment type="caution">
    <text evidence="2">The sequence shown here is derived from an EMBL/GenBank/DDBJ whole genome shotgun (WGS) entry which is preliminary data.</text>
</comment>
<dbReference type="AlphaFoldDB" id="A0A919CI83"/>
<protein>
    <submittedName>
        <fullName evidence="2">Transcriptional regulator</fullName>
    </submittedName>
</protein>
<dbReference type="InterPro" id="IPR043917">
    <property type="entry name" value="DUF5753"/>
</dbReference>
<dbReference type="EMBL" id="BMXL01000009">
    <property type="protein sequence ID" value="GHD25468.1"/>
    <property type="molecule type" value="Genomic_DNA"/>
</dbReference>
<name>A0A919CI83_9ACTN</name>
<dbReference type="Pfam" id="PF19054">
    <property type="entry name" value="DUF5753"/>
    <property type="match status" value="1"/>
</dbReference>
<gene>
    <name evidence="2" type="ORF">GCM10007147_22840</name>
</gene>